<gene>
    <name evidence="2" type="ORF">ACG33_12600</name>
</gene>
<proteinExistence type="predicted"/>
<evidence type="ECO:0000313" key="2">
    <source>
        <dbReference type="EMBL" id="AMN47922.1"/>
    </source>
</evidence>
<dbReference type="Proteomes" id="UP000070250">
    <property type="component" value="Chromosome"/>
</dbReference>
<dbReference type="CDD" id="cd24146">
    <property type="entry name" value="nat-AmDH_N_like"/>
    <property type="match status" value="1"/>
</dbReference>
<reference evidence="2 3" key="1">
    <citation type="submission" date="2015-06" db="EMBL/GenBank/DDBJ databases">
        <title>A Comprehensive Approach to Explore the Metabolic and Phylogenetic Diversity of Bacterial Steroid Degradation in the Environment: Testosterone as an Example.</title>
        <authorList>
            <person name="Yang F.-C."/>
            <person name="Chen Y.-L."/>
            <person name="Yu C.-P."/>
            <person name="Tang S.-L."/>
            <person name="Wang P.-H."/>
            <person name="Ismail W."/>
            <person name="Wang C.-H."/>
            <person name="Yang C.-Y."/>
            <person name="Chiang Y.-R."/>
        </authorList>
    </citation>
    <scope>NUCLEOTIDE SEQUENCE [LARGE SCALE GENOMIC DNA]</scope>
    <source>
        <strain evidence="2 3">DSM 18526</strain>
    </source>
</reference>
<dbReference type="EMBL" id="CP011971">
    <property type="protein sequence ID" value="AMN47922.1"/>
    <property type="molecule type" value="Genomic_DNA"/>
</dbReference>
<dbReference type="AlphaFoldDB" id="A0A127FBY3"/>
<accession>A0A127FBY3</accession>
<keyword evidence="3" id="KW-1185">Reference proteome</keyword>
<dbReference type="GO" id="GO:0008839">
    <property type="term" value="F:4-hydroxy-tetrahydrodipicolinate reductase"/>
    <property type="evidence" value="ECO:0007669"/>
    <property type="project" value="UniProtKB-EC"/>
</dbReference>
<organism evidence="2 3">
    <name type="scientific">Steroidobacter denitrificans</name>
    <dbReference type="NCBI Taxonomy" id="465721"/>
    <lineage>
        <taxon>Bacteria</taxon>
        <taxon>Pseudomonadati</taxon>
        <taxon>Pseudomonadota</taxon>
        <taxon>Gammaproteobacteria</taxon>
        <taxon>Steroidobacterales</taxon>
        <taxon>Steroidobacteraceae</taxon>
        <taxon>Steroidobacter</taxon>
    </lineage>
</organism>
<evidence type="ECO:0000313" key="3">
    <source>
        <dbReference type="Proteomes" id="UP000070250"/>
    </source>
</evidence>
<dbReference type="InterPro" id="IPR045760">
    <property type="entry name" value="DAP_DH_C"/>
</dbReference>
<dbReference type="STRING" id="465721.ACG33_12600"/>
<dbReference type="Pfam" id="PF19328">
    <property type="entry name" value="DAP_DH_C"/>
    <property type="match status" value="1"/>
</dbReference>
<keyword evidence="2" id="KW-0560">Oxidoreductase</keyword>
<evidence type="ECO:0000259" key="1">
    <source>
        <dbReference type="Pfam" id="PF19328"/>
    </source>
</evidence>
<feature type="domain" description="2,4-diaminopentanoate dehydrogenase C-terminal" evidence="1">
    <location>
        <begin position="222"/>
        <end position="363"/>
    </location>
</feature>
<sequence length="372" mass="40261">MSRAGQGASSTRKTRVIQFGTGFVGHFALRAIIEHPELELAGVWVHDPSKVGRDAGELAGLDIGTGIRATDSIDDLLGLQVDCLSSAAGGDGREQWMAEVHCRFLEAGTNVVSSSIVGMVDPLAHPDKGLVKQLDEAAIRGGASYFTSGIEPGFMSDTLPLTITGISQYWRSIRVQEILDYSTYLPNETEKIMGDVLGFGRPMSYQPILFAPGRLTYVWGGPVSLVARGLGVVLDRIEERVWRHPAERTYEVKGLGRIEKGTADAFRFQLCGLVEGREAIVLEHITRLRPDTAPQWPQGEYGPGYYVDVDGDPRMRCHMICVGPDDDHHSGGILATGTRLVNAIPAVCAAKPGVISALDLPLLSGRGLYRPQ</sequence>
<dbReference type="RefSeq" id="WP_066921687.1">
    <property type="nucleotide sequence ID" value="NZ_CP011971.1"/>
</dbReference>
<dbReference type="InterPro" id="IPR036291">
    <property type="entry name" value="NAD(P)-bd_dom_sf"/>
</dbReference>
<name>A0A127FBY3_STEDE</name>
<dbReference type="SUPFAM" id="SSF51735">
    <property type="entry name" value="NAD(P)-binding Rossmann-fold domains"/>
    <property type="match status" value="1"/>
</dbReference>
<protein>
    <submittedName>
        <fullName evidence="2">4-hydroxy-tetrahydrodipicolinate reductase</fullName>
        <ecNumber evidence="2">1.17.1.8</ecNumber>
    </submittedName>
</protein>
<dbReference type="Gene3D" id="3.40.50.720">
    <property type="entry name" value="NAD(P)-binding Rossmann-like Domain"/>
    <property type="match status" value="1"/>
</dbReference>
<dbReference type="KEGG" id="sdf:ACG33_12600"/>
<dbReference type="EC" id="1.17.1.8" evidence="2"/>